<dbReference type="EMBL" id="JAPXGO010000001">
    <property type="protein sequence ID" value="MCZ6159315.1"/>
    <property type="molecule type" value="Genomic_DNA"/>
</dbReference>
<dbReference type="RefSeq" id="WP_269484372.1">
    <property type="nucleotide sequence ID" value="NZ_JAPXGH010000009.1"/>
</dbReference>
<proteinExistence type="predicted"/>
<dbReference type="Proteomes" id="UP001075225">
    <property type="component" value="Unassembled WGS sequence"/>
</dbReference>
<protein>
    <submittedName>
        <fullName evidence="1">Uncharacterized protein</fullName>
    </submittedName>
</protein>
<comment type="caution">
    <text evidence="1">The sequence shown here is derived from an EMBL/GenBank/DDBJ whole genome shotgun (WGS) entry which is preliminary data.</text>
</comment>
<sequence>MAKSLVRNVIGGRTFGFITSGDAAATKAFCDANLEGTYAIYEVTSKAGNDVEAMVNLVTVTGKAKDGRKTTFSFYAKPNLSEDELRAGLLNVTFDGVKFEEVYIIHMQQIKIGEESPQP</sequence>
<accession>A0A9Q4KJX2</accession>
<reference evidence="1" key="1">
    <citation type="submission" date="2022-12" db="EMBL/GenBank/DDBJ databases">
        <title>Species Delineation and Comparative Genomics within the Campylobacter ureolyticus Complex.</title>
        <authorList>
            <person name="Maki J."/>
            <person name="Howard M."/>
            <person name="Connelly S."/>
            <person name="Hardy D.J."/>
            <person name="Cameron A."/>
        </authorList>
    </citation>
    <scope>NUCLEOTIDE SEQUENCE</scope>
    <source>
        <strain evidence="1">URMC_787</strain>
    </source>
</reference>
<gene>
    <name evidence="1" type="ORF">O6B32_02305</name>
</gene>
<evidence type="ECO:0000313" key="2">
    <source>
        <dbReference type="Proteomes" id="UP001075225"/>
    </source>
</evidence>
<organism evidence="1 2">
    <name type="scientific">Campylobacter ureolyticus</name>
    <dbReference type="NCBI Taxonomy" id="827"/>
    <lineage>
        <taxon>Bacteria</taxon>
        <taxon>Pseudomonadati</taxon>
        <taxon>Campylobacterota</taxon>
        <taxon>Epsilonproteobacteria</taxon>
        <taxon>Campylobacterales</taxon>
        <taxon>Campylobacteraceae</taxon>
        <taxon>Campylobacter</taxon>
    </lineage>
</organism>
<evidence type="ECO:0000313" key="1">
    <source>
        <dbReference type="EMBL" id="MCZ6159315.1"/>
    </source>
</evidence>
<dbReference type="AlphaFoldDB" id="A0A9Q4KJX2"/>
<name>A0A9Q4KJX2_9BACT</name>